<organism evidence="1 2">
    <name type="scientific">Paraglaciecola mesophila</name>
    <dbReference type="NCBI Taxonomy" id="197222"/>
    <lineage>
        <taxon>Bacteria</taxon>
        <taxon>Pseudomonadati</taxon>
        <taxon>Pseudomonadota</taxon>
        <taxon>Gammaproteobacteria</taxon>
        <taxon>Alteromonadales</taxon>
        <taxon>Alteromonadaceae</taxon>
        <taxon>Paraglaciecola</taxon>
    </lineage>
</organism>
<gene>
    <name evidence="1" type="ORF">FX988_04301</name>
</gene>
<name>A0A857JPN2_9ALTE</name>
<keyword evidence="2" id="KW-1185">Reference proteome</keyword>
<evidence type="ECO:0000313" key="2">
    <source>
        <dbReference type="Proteomes" id="UP000464524"/>
    </source>
</evidence>
<evidence type="ECO:0000313" key="1">
    <source>
        <dbReference type="EMBL" id="QHJ14019.1"/>
    </source>
</evidence>
<protein>
    <submittedName>
        <fullName evidence="1">Uncharacterized protein</fullName>
    </submittedName>
</protein>
<dbReference type="Proteomes" id="UP000464524">
    <property type="component" value="Plasmid unnamed"/>
</dbReference>
<geneLocation type="plasmid" evidence="1 2">
    <name>unnamed</name>
</geneLocation>
<proteinExistence type="predicted"/>
<dbReference type="KEGG" id="pmes:FX988_04301"/>
<reference evidence="1 2" key="1">
    <citation type="submission" date="2019-12" db="EMBL/GenBank/DDBJ databases">
        <title>Genome sequencing and assembly of endphytes of Porphyra tenera.</title>
        <authorList>
            <person name="Park J.M."/>
            <person name="Shin R."/>
            <person name="Jo S.H."/>
        </authorList>
    </citation>
    <scope>NUCLEOTIDE SEQUENCE [LARGE SCALE GENOMIC DNA]</scope>
    <source>
        <strain evidence="1 2">GPM4</strain>
        <plasmid evidence="1 2">unnamed</plasmid>
    </source>
</reference>
<dbReference type="AlphaFoldDB" id="A0A857JPN2"/>
<sequence>MNTITKILIFTTTFIYHFVLDLFFEANAETEEKSRTGEHAYTYDEINSLPANDAPNSTARVFKE</sequence>
<dbReference type="RefSeq" id="WP_160182269.1">
    <property type="nucleotide sequence ID" value="NZ_CP047657.1"/>
</dbReference>
<accession>A0A857JPN2</accession>
<keyword evidence="1" id="KW-0614">Plasmid</keyword>
<dbReference type="EMBL" id="CP047657">
    <property type="protein sequence ID" value="QHJ14019.1"/>
    <property type="molecule type" value="Genomic_DNA"/>
</dbReference>